<organism evidence="1 2">
    <name type="scientific">Seminibacterium arietis</name>
    <dbReference type="NCBI Taxonomy" id="1173502"/>
    <lineage>
        <taxon>Bacteria</taxon>
        <taxon>Pseudomonadati</taxon>
        <taxon>Pseudomonadota</taxon>
        <taxon>Gammaproteobacteria</taxon>
        <taxon>Pasteurellales</taxon>
        <taxon>Pasteurellaceae</taxon>
        <taxon>Seminibacterium</taxon>
    </lineage>
</organism>
<keyword evidence="2" id="KW-1185">Reference proteome</keyword>
<gene>
    <name evidence="1" type="ORF">ACFQ02_05450</name>
</gene>
<comment type="caution">
    <text evidence="1">The sequence shown here is derived from an EMBL/GenBank/DDBJ whole genome shotgun (WGS) entry which is preliminary data.</text>
</comment>
<evidence type="ECO:0000313" key="1">
    <source>
        <dbReference type="EMBL" id="MFD0966295.1"/>
    </source>
</evidence>
<name>A0ABW3I8M8_9PAST</name>
<evidence type="ECO:0000313" key="2">
    <source>
        <dbReference type="Proteomes" id="UP001596996"/>
    </source>
</evidence>
<dbReference type="EMBL" id="JBHTJN010000010">
    <property type="protein sequence ID" value="MFD0966295.1"/>
    <property type="molecule type" value="Genomic_DNA"/>
</dbReference>
<sequence>MIGLIFSLIAIALLIYLLYKKVNAHMSLLLSGLALLSLSLIFQNEPILNEKQALHLGYLTYFKSLILKCHQHYLV</sequence>
<reference evidence="2" key="1">
    <citation type="journal article" date="2019" name="Int. J. Syst. Evol. Microbiol.">
        <title>The Global Catalogue of Microorganisms (GCM) 10K type strain sequencing project: providing services to taxonomists for standard genome sequencing and annotation.</title>
        <authorList>
            <consortium name="The Broad Institute Genomics Platform"/>
            <consortium name="The Broad Institute Genome Sequencing Center for Infectious Disease"/>
            <person name="Wu L."/>
            <person name="Ma J."/>
        </authorList>
    </citation>
    <scope>NUCLEOTIDE SEQUENCE [LARGE SCALE GENOMIC DNA]</scope>
    <source>
        <strain evidence="2">CCUG 61707</strain>
    </source>
</reference>
<proteinExistence type="predicted"/>
<dbReference type="RefSeq" id="WP_380820283.1">
    <property type="nucleotide sequence ID" value="NZ_JBHTJN010000010.1"/>
</dbReference>
<dbReference type="Proteomes" id="UP001596996">
    <property type="component" value="Unassembled WGS sequence"/>
</dbReference>
<accession>A0ABW3I8M8</accession>
<protein>
    <submittedName>
        <fullName evidence="1">Uncharacterized protein</fullName>
    </submittedName>
</protein>